<organism evidence="3 4">
    <name type="scientific">Coccomyxa viridis</name>
    <dbReference type="NCBI Taxonomy" id="1274662"/>
    <lineage>
        <taxon>Eukaryota</taxon>
        <taxon>Viridiplantae</taxon>
        <taxon>Chlorophyta</taxon>
        <taxon>core chlorophytes</taxon>
        <taxon>Trebouxiophyceae</taxon>
        <taxon>Trebouxiophyceae incertae sedis</taxon>
        <taxon>Coccomyxaceae</taxon>
        <taxon>Coccomyxa</taxon>
    </lineage>
</organism>
<dbReference type="EMBL" id="CAUYUE010000013">
    <property type="protein sequence ID" value="CAK0786012.1"/>
    <property type="molecule type" value="Genomic_DNA"/>
</dbReference>
<feature type="domain" description="C2H2-type" evidence="2">
    <location>
        <begin position="129"/>
        <end position="152"/>
    </location>
</feature>
<dbReference type="Proteomes" id="UP001314263">
    <property type="component" value="Unassembled WGS sequence"/>
</dbReference>
<dbReference type="Gene3D" id="3.30.160.60">
    <property type="entry name" value="Classic Zinc Finger"/>
    <property type="match status" value="1"/>
</dbReference>
<dbReference type="PROSITE" id="PS00028">
    <property type="entry name" value="ZINC_FINGER_C2H2_1"/>
    <property type="match status" value="2"/>
</dbReference>
<dbReference type="AlphaFoldDB" id="A0AAV1IIH6"/>
<evidence type="ECO:0000256" key="1">
    <source>
        <dbReference type="SAM" id="MobiDB-lite"/>
    </source>
</evidence>
<evidence type="ECO:0000313" key="3">
    <source>
        <dbReference type="EMBL" id="CAK0786012.1"/>
    </source>
</evidence>
<dbReference type="PANTHER" id="PTHR21354:SF0">
    <property type="entry name" value="ZINC FINGER PROTEIN 511"/>
    <property type="match status" value="1"/>
</dbReference>
<dbReference type="PANTHER" id="PTHR21354">
    <property type="entry name" value="ZINC FINGER PROTEIN 511"/>
    <property type="match status" value="1"/>
</dbReference>
<feature type="compositionally biased region" description="Basic and acidic residues" evidence="1">
    <location>
        <begin position="193"/>
        <end position="207"/>
    </location>
</feature>
<feature type="region of interest" description="Disordered" evidence="1">
    <location>
        <begin position="223"/>
        <end position="248"/>
    </location>
</feature>
<comment type="caution">
    <text evidence="3">The sequence shown here is derived from an EMBL/GenBank/DDBJ whole genome shotgun (WGS) entry which is preliminary data.</text>
</comment>
<proteinExistence type="predicted"/>
<keyword evidence="4" id="KW-1185">Reference proteome</keyword>
<dbReference type="InterPro" id="IPR036236">
    <property type="entry name" value="Znf_C2H2_sf"/>
</dbReference>
<feature type="domain" description="C2H2-type" evidence="2">
    <location>
        <begin position="91"/>
        <end position="112"/>
    </location>
</feature>
<dbReference type="InterPro" id="IPR039258">
    <property type="entry name" value="ZNF511"/>
</dbReference>
<dbReference type="InterPro" id="IPR013087">
    <property type="entry name" value="Znf_C2H2_type"/>
</dbReference>
<gene>
    <name evidence="3" type="ORF">CVIRNUC_009225</name>
</gene>
<dbReference type="SUPFAM" id="SSF57667">
    <property type="entry name" value="beta-beta-alpha zinc fingers"/>
    <property type="match status" value="1"/>
</dbReference>
<protein>
    <recommendedName>
        <fullName evidence="2">C2H2-type domain-containing protein</fullName>
    </recommendedName>
</protein>
<name>A0AAV1IIH6_9CHLO</name>
<evidence type="ECO:0000313" key="4">
    <source>
        <dbReference type="Proteomes" id="UP001314263"/>
    </source>
</evidence>
<evidence type="ECO:0000259" key="2">
    <source>
        <dbReference type="PROSITE" id="PS00028"/>
    </source>
</evidence>
<sequence>MQRRSCPLESDMLERPSRECADADMATAADPAARTHAQSSAQRLPMTHELFSEGNLRRELLAKQTAISRSSEPVALSNSSEVMDDARLWECMTCGLQLLTARQLDLHVEEVHDSFFQAQAARSMKVFRCVVEGCNKRFTTPAERRQHLADFHRFPWGLYYDSIHLGPKSNAGHPSRPQHAPESGAENTSALEARGREGERGAADDGKAASACAEVDSLIGGMSKLSSCDSEVPRVATFGRRNRHRAFS</sequence>
<accession>A0AAV1IIH6</accession>
<feature type="region of interest" description="Disordered" evidence="1">
    <location>
        <begin position="168"/>
        <end position="208"/>
    </location>
</feature>
<dbReference type="SMART" id="SM00355">
    <property type="entry name" value="ZnF_C2H2"/>
    <property type="match status" value="2"/>
</dbReference>
<reference evidence="3 4" key="1">
    <citation type="submission" date="2023-10" db="EMBL/GenBank/DDBJ databases">
        <authorList>
            <person name="Maclean D."/>
            <person name="Macfadyen A."/>
        </authorList>
    </citation>
    <scope>NUCLEOTIDE SEQUENCE [LARGE SCALE GENOMIC DNA]</scope>
</reference>